<keyword evidence="1 3" id="KW-0808">Transferase</keyword>
<dbReference type="HOGENOM" id="CLU_061541_0_0_10"/>
<keyword evidence="3" id="KW-0328">Glycosyltransferase</keyword>
<proteinExistence type="predicted"/>
<evidence type="ECO:0000313" key="4">
    <source>
        <dbReference type="Proteomes" id="UP000003711"/>
    </source>
</evidence>
<dbReference type="Gene3D" id="3.40.50.2000">
    <property type="entry name" value="Glycogen Phosphorylase B"/>
    <property type="match status" value="1"/>
</dbReference>
<accession>E2NMT0</accession>
<dbReference type="RefSeq" id="WP_007214956.1">
    <property type="nucleotide sequence ID" value="NZ_CAXTQL010000001.1"/>
</dbReference>
<dbReference type="Proteomes" id="UP000003711">
    <property type="component" value="Unassembled WGS sequence"/>
</dbReference>
<dbReference type="PANTHER" id="PTHR46401:SF2">
    <property type="entry name" value="GLYCOSYLTRANSFERASE WBBK-RELATED"/>
    <property type="match status" value="1"/>
</dbReference>
<dbReference type="EC" id="2.4.-.-" evidence="3"/>
<dbReference type="EMBL" id="ACCH01000461">
    <property type="protein sequence ID" value="EEF86783.1"/>
    <property type="molecule type" value="Genomic_DNA"/>
</dbReference>
<dbReference type="PANTHER" id="PTHR46401">
    <property type="entry name" value="GLYCOSYLTRANSFERASE WBBK-RELATED"/>
    <property type="match status" value="1"/>
</dbReference>
<gene>
    <name evidence="3" type="ORF">BACCELL_05625</name>
</gene>
<sequence>MNKMNIAFIFSYPHIVPSDGVYSQAMTWKKGLEDLNHVVTLVNMWNNYDWKSFDVILFFGFNEYMRDIIKWIYPINPNIAVAPILDPNYSLLALQCYARWGCSKLRLTNPYHSLRSIKDKIKVFLVRSNFEKRFLSKGFGISGEKCKIVPLSYSIPVIGEINHNREPFCLHISLLCDARKNVKRLIDASVKYQFRLVLCGLLRSKEEEQTLADWMRGKPNVSYLGYVTKERMIELYSKAKIFALPSTYEGVGIVALDAATMGCDIVITKLGGPKEYYSGKALEVNPYDTDEIGTAVKSFIDGKSFQPQLSKMIKETKSPKVLSCLLEETLSFVLK</sequence>
<evidence type="ECO:0000313" key="3">
    <source>
        <dbReference type="EMBL" id="EEF86783.1"/>
    </source>
</evidence>
<evidence type="ECO:0000259" key="2">
    <source>
        <dbReference type="Pfam" id="PF00534"/>
    </source>
</evidence>
<dbReference type="Pfam" id="PF00534">
    <property type="entry name" value="Glycos_transf_1"/>
    <property type="match status" value="1"/>
</dbReference>
<dbReference type="GO" id="GO:0016757">
    <property type="term" value="F:glycosyltransferase activity"/>
    <property type="evidence" value="ECO:0007669"/>
    <property type="project" value="UniProtKB-KW"/>
</dbReference>
<reference evidence="3 4" key="2">
    <citation type="submission" date="2009-01" db="EMBL/GenBank/DDBJ databases">
        <title>Draft genome sequence of Bacteroides cellulosilyticus (DSM 14838).</title>
        <authorList>
            <person name="Sudarsanam P."/>
            <person name="Ley R."/>
            <person name="Guruge J."/>
            <person name="Turnbaugh P.J."/>
            <person name="Mahowald M."/>
            <person name="Liep D."/>
            <person name="Gordon J."/>
        </authorList>
    </citation>
    <scope>NUCLEOTIDE SEQUENCE [LARGE SCALE GENOMIC DNA]</scope>
    <source>
        <strain evidence="3 4">DSM 14838</strain>
    </source>
</reference>
<dbReference type="CDD" id="cd03801">
    <property type="entry name" value="GT4_PimA-like"/>
    <property type="match status" value="1"/>
</dbReference>
<evidence type="ECO:0000256" key="1">
    <source>
        <dbReference type="ARBA" id="ARBA00022679"/>
    </source>
</evidence>
<dbReference type="SUPFAM" id="SSF53756">
    <property type="entry name" value="UDP-Glycosyltransferase/glycogen phosphorylase"/>
    <property type="match status" value="1"/>
</dbReference>
<organism evidence="3 4">
    <name type="scientific">Bacteroides cellulosilyticus DSM 14838</name>
    <dbReference type="NCBI Taxonomy" id="537012"/>
    <lineage>
        <taxon>Bacteria</taxon>
        <taxon>Pseudomonadati</taxon>
        <taxon>Bacteroidota</taxon>
        <taxon>Bacteroidia</taxon>
        <taxon>Bacteroidales</taxon>
        <taxon>Bacteroidaceae</taxon>
        <taxon>Bacteroides</taxon>
    </lineage>
</organism>
<dbReference type="AlphaFoldDB" id="E2NMT0"/>
<name>E2NMT0_9BACE</name>
<feature type="domain" description="Glycosyl transferase family 1" evidence="2">
    <location>
        <begin position="178"/>
        <end position="314"/>
    </location>
</feature>
<protein>
    <submittedName>
        <fullName evidence="3">Glycosyltransferase, group 1 family protein</fullName>
        <ecNumber evidence="3">2.4.-.-</ecNumber>
    </submittedName>
</protein>
<comment type="caution">
    <text evidence="3">The sequence shown here is derived from an EMBL/GenBank/DDBJ whole genome shotgun (WGS) entry which is preliminary data.</text>
</comment>
<reference evidence="3 4" key="1">
    <citation type="submission" date="2008-12" db="EMBL/GenBank/DDBJ databases">
        <authorList>
            <person name="Fulton L."/>
            <person name="Clifton S."/>
            <person name="Fulton B."/>
            <person name="Xu J."/>
            <person name="Minx P."/>
            <person name="Pepin K.H."/>
            <person name="Johnson M."/>
            <person name="Bhonagiri V."/>
            <person name="Nash W.E."/>
            <person name="Mardis E.R."/>
            <person name="Wilson R.K."/>
        </authorList>
    </citation>
    <scope>NUCLEOTIDE SEQUENCE [LARGE SCALE GENOMIC DNA]</scope>
    <source>
        <strain evidence="3 4">DSM 14838</strain>
    </source>
</reference>
<dbReference type="InterPro" id="IPR001296">
    <property type="entry name" value="Glyco_trans_1"/>
</dbReference>